<dbReference type="InterPro" id="IPR007145">
    <property type="entry name" value="MAP65_Ase1_PRC1"/>
</dbReference>
<keyword evidence="3" id="KW-0378">Hydrolase</keyword>
<dbReference type="Proteomes" id="UP001470230">
    <property type="component" value="Unassembled WGS sequence"/>
</dbReference>
<evidence type="ECO:0000256" key="2">
    <source>
        <dbReference type="SAM" id="MobiDB-lite"/>
    </source>
</evidence>
<reference evidence="3 4" key="1">
    <citation type="submission" date="2024-04" db="EMBL/GenBank/DDBJ databases">
        <title>Tritrichomonas musculus Genome.</title>
        <authorList>
            <person name="Alves-Ferreira E."/>
            <person name="Grigg M."/>
            <person name="Lorenzi H."/>
            <person name="Galac M."/>
        </authorList>
    </citation>
    <scope>NUCLEOTIDE SEQUENCE [LARGE SCALE GENOMIC DNA]</scope>
    <source>
        <strain evidence="3 4">EAF2021</strain>
    </source>
</reference>
<dbReference type="GO" id="GO:0004180">
    <property type="term" value="F:carboxypeptidase activity"/>
    <property type="evidence" value="ECO:0007669"/>
    <property type="project" value="UniProtKB-KW"/>
</dbReference>
<proteinExistence type="predicted"/>
<dbReference type="PANTHER" id="PTHR19321:SF41">
    <property type="entry name" value="FASCETTO-RELATED"/>
    <property type="match status" value="1"/>
</dbReference>
<evidence type="ECO:0000313" key="4">
    <source>
        <dbReference type="Proteomes" id="UP001470230"/>
    </source>
</evidence>
<feature type="coiled-coil region" evidence="1">
    <location>
        <begin position="198"/>
        <end position="232"/>
    </location>
</feature>
<keyword evidence="3" id="KW-0645">Protease</keyword>
<feature type="compositionally biased region" description="Polar residues" evidence="2">
    <location>
        <begin position="436"/>
        <end position="458"/>
    </location>
</feature>
<evidence type="ECO:0000256" key="1">
    <source>
        <dbReference type="SAM" id="Coils"/>
    </source>
</evidence>
<sequence>MKIEVNIESQLQELWSMIGLSEEEIEKEYENINDRIQELFRLILKENINKVRDLAQEAESKENQLAEALRCYGLEGVYHVNNQLPLKKRVENANEALSSIQGQMESQRKEFKYLYGILTENFDTLEIKPEDRGDFAEEGNNYSKAKIGRMTELLVTMKEIIPKRKAEMDDLCSKLSTYHQELDLPAFEPPKKLGDPTFKSLKKERNQLEGKLNQIQNDRKTLLKEIRVAESVLKIQPREVDENQICTQSELNSLRQYREELLKEKENRIPEFIDDAKLRLRALWNELHIIPPSRESFPFIYSEVANHRTLTALQAEIERLDSMKENIEPMLNLCNQRDAIIKESNRLNLLSNRSDRLTSRKSEMATSLIAEEKSRKQVSVDLPRINRQLEPMLIDFQDTYGEQFLWDGEVLIDAVRQQIQDYEDEKSLYESKQQRRNSPSKSKITRTPNSTFSPRTPK</sequence>
<organism evidence="3 4">
    <name type="scientific">Tritrichomonas musculus</name>
    <dbReference type="NCBI Taxonomy" id="1915356"/>
    <lineage>
        <taxon>Eukaryota</taxon>
        <taxon>Metamonada</taxon>
        <taxon>Parabasalia</taxon>
        <taxon>Tritrichomonadida</taxon>
        <taxon>Tritrichomonadidae</taxon>
        <taxon>Tritrichomonas</taxon>
    </lineage>
</organism>
<dbReference type="Gene3D" id="1.20.58.1520">
    <property type="match status" value="1"/>
</dbReference>
<gene>
    <name evidence="3" type="ORF">M9Y10_000870</name>
</gene>
<dbReference type="EMBL" id="JAPFFF010000001">
    <property type="protein sequence ID" value="KAK8898578.1"/>
    <property type="molecule type" value="Genomic_DNA"/>
</dbReference>
<dbReference type="PANTHER" id="PTHR19321">
    <property type="entry name" value="PROTEIN REGULATOR OF CYTOKINESIS 1 PRC1-RELATED"/>
    <property type="match status" value="1"/>
</dbReference>
<comment type="caution">
    <text evidence="3">The sequence shown here is derived from an EMBL/GenBank/DDBJ whole genome shotgun (WGS) entry which is preliminary data.</text>
</comment>
<keyword evidence="4" id="KW-1185">Reference proteome</keyword>
<feature type="region of interest" description="Disordered" evidence="2">
    <location>
        <begin position="426"/>
        <end position="458"/>
    </location>
</feature>
<accession>A0ABR2L690</accession>
<name>A0ABR2L690_9EUKA</name>
<dbReference type="Pfam" id="PF03999">
    <property type="entry name" value="MAP65_ASE1"/>
    <property type="match status" value="1"/>
</dbReference>
<evidence type="ECO:0000313" key="3">
    <source>
        <dbReference type="EMBL" id="KAK8898578.1"/>
    </source>
</evidence>
<feature type="coiled-coil region" evidence="1">
    <location>
        <begin position="22"/>
        <end position="110"/>
    </location>
</feature>
<keyword evidence="1" id="KW-0175">Coiled coil</keyword>
<protein>
    <submittedName>
        <fullName evidence="3">Carboxypeptidase C prc1</fullName>
    </submittedName>
</protein>
<keyword evidence="3" id="KW-0121">Carboxypeptidase</keyword>